<dbReference type="EMBL" id="BMAV01008846">
    <property type="protein sequence ID" value="GFY52729.1"/>
    <property type="molecule type" value="Genomic_DNA"/>
</dbReference>
<name>A0A8X7C502_9ARAC</name>
<keyword evidence="2" id="KW-1185">Reference proteome</keyword>
<feature type="non-terminal residue" evidence="1">
    <location>
        <position position="36"/>
    </location>
</feature>
<sequence length="36" mass="4054">MFVKERPPVNAFIVPQSTSLDALESLFYLSAAYGYQ</sequence>
<evidence type="ECO:0000313" key="2">
    <source>
        <dbReference type="Proteomes" id="UP000886998"/>
    </source>
</evidence>
<gene>
    <name evidence="1" type="ORF">TNIN_129851</name>
</gene>
<evidence type="ECO:0000313" key="1">
    <source>
        <dbReference type="EMBL" id="GFY52729.1"/>
    </source>
</evidence>
<comment type="caution">
    <text evidence="1">The sequence shown here is derived from an EMBL/GenBank/DDBJ whole genome shotgun (WGS) entry which is preliminary data.</text>
</comment>
<organism evidence="1 2">
    <name type="scientific">Trichonephila inaurata madagascariensis</name>
    <dbReference type="NCBI Taxonomy" id="2747483"/>
    <lineage>
        <taxon>Eukaryota</taxon>
        <taxon>Metazoa</taxon>
        <taxon>Ecdysozoa</taxon>
        <taxon>Arthropoda</taxon>
        <taxon>Chelicerata</taxon>
        <taxon>Arachnida</taxon>
        <taxon>Araneae</taxon>
        <taxon>Araneomorphae</taxon>
        <taxon>Entelegynae</taxon>
        <taxon>Araneoidea</taxon>
        <taxon>Nephilidae</taxon>
        <taxon>Trichonephila</taxon>
        <taxon>Trichonephila inaurata</taxon>
    </lineage>
</organism>
<dbReference type="AlphaFoldDB" id="A0A8X7C502"/>
<dbReference type="Proteomes" id="UP000886998">
    <property type="component" value="Unassembled WGS sequence"/>
</dbReference>
<proteinExistence type="predicted"/>
<protein>
    <submittedName>
        <fullName evidence="1">Uncharacterized protein</fullName>
    </submittedName>
</protein>
<accession>A0A8X7C502</accession>
<reference evidence="1" key="1">
    <citation type="submission" date="2020-08" db="EMBL/GenBank/DDBJ databases">
        <title>Multicomponent nature underlies the extraordinary mechanical properties of spider dragline silk.</title>
        <authorList>
            <person name="Kono N."/>
            <person name="Nakamura H."/>
            <person name="Mori M."/>
            <person name="Yoshida Y."/>
            <person name="Ohtoshi R."/>
            <person name="Malay A.D."/>
            <person name="Moran D.A.P."/>
            <person name="Tomita M."/>
            <person name="Numata K."/>
            <person name="Arakawa K."/>
        </authorList>
    </citation>
    <scope>NUCLEOTIDE SEQUENCE</scope>
</reference>